<organism evidence="7 8">
    <name type="scientific">Mycetocola lacteus</name>
    <dbReference type="NCBI Taxonomy" id="76637"/>
    <lineage>
        <taxon>Bacteria</taxon>
        <taxon>Bacillati</taxon>
        <taxon>Actinomycetota</taxon>
        <taxon>Actinomycetes</taxon>
        <taxon>Micrococcales</taxon>
        <taxon>Microbacteriaceae</taxon>
        <taxon>Mycetocola</taxon>
    </lineage>
</organism>
<evidence type="ECO:0000256" key="2">
    <source>
        <dbReference type="ARBA" id="ARBA00022692"/>
    </source>
</evidence>
<dbReference type="InterPro" id="IPR013525">
    <property type="entry name" value="ABC2_TM"/>
</dbReference>
<dbReference type="PANTHER" id="PTHR43077">
    <property type="entry name" value="TRANSPORT PERMEASE YVFS-RELATED"/>
    <property type="match status" value="1"/>
</dbReference>
<dbReference type="InterPro" id="IPR023908">
    <property type="entry name" value="xxxLxxG_rpt"/>
</dbReference>
<feature type="transmembrane region" description="Helical" evidence="5">
    <location>
        <begin position="555"/>
        <end position="574"/>
    </location>
</feature>
<feature type="transmembrane region" description="Helical" evidence="5">
    <location>
        <begin position="448"/>
        <end position="472"/>
    </location>
</feature>
<evidence type="ECO:0000256" key="1">
    <source>
        <dbReference type="ARBA" id="ARBA00004141"/>
    </source>
</evidence>
<dbReference type="OrthoDB" id="9811483at2"/>
<evidence type="ECO:0000256" key="4">
    <source>
        <dbReference type="ARBA" id="ARBA00023136"/>
    </source>
</evidence>
<evidence type="ECO:0000256" key="5">
    <source>
        <dbReference type="SAM" id="Phobius"/>
    </source>
</evidence>
<dbReference type="Proteomes" id="UP000269438">
    <property type="component" value="Unassembled WGS sequence"/>
</dbReference>
<dbReference type="GO" id="GO:0140359">
    <property type="term" value="F:ABC-type transporter activity"/>
    <property type="evidence" value="ECO:0007669"/>
    <property type="project" value="InterPro"/>
</dbReference>
<dbReference type="InterPro" id="IPR017500">
    <property type="entry name" value="Phage_infect_YhgE_N"/>
</dbReference>
<dbReference type="NCBIfam" id="TIGR03061">
    <property type="entry name" value="pip_yhgE_Nterm"/>
    <property type="match status" value="1"/>
</dbReference>
<dbReference type="InterPro" id="IPR017501">
    <property type="entry name" value="Phage_infect_YhgE_C"/>
</dbReference>
<gene>
    <name evidence="7" type="ORF">D9V34_14060</name>
</gene>
<dbReference type="NCBIfam" id="TIGR03057">
    <property type="entry name" value="xxxLxxG_by_4"/>
    <property type="match status" value="2"/>
</dbReference>
<accession>A0A3L7ALB6</accession>
<keyword evidence="2 5" id="KW-0812">Transmembrane</keyword>
<keyword evidence="8" id="KW-1185">Reference proteome</keyword>
<feature type="domain" description="ABC-2 type transporter transmembrane" evidence="6">
    <location>
        <begin position="25"/>
        <end position="161"/>
    </location>
</feature>
<sequence length="648" mass="68712">MIAAFSPGSDFKRYYRGTMPRLALLVILIMPLMYGALYLWAFWNPFGNVDKVPVAIVNLDTGADAGKQRIHAGPQVVKGLIDSKQLNLIEVSEEEAKTGLSHGKYDFTITIPADFSTAIASVSGDNPRSADLIFTYDETNNYLSTVIGQDAAEEVINQVSAQVGSQVFEAALDGAKGAIPKLIQAANGVDTLNSGMQQANQGAQELATNLVTAKDGSDKLAGAVDEIVTGLDGIIGKAQGLVQGSGISGAEVRSAVQRIDAGVNTAATLLNDAAATQQKAAQDLDAVIADLRAKGEGGLADQIQGVRNSIAANPQVAQANTTIAEVRRDTNLLAGQLNSPGTQFNVVLQAIENDQVVGDLNKARSGADQLRSGADQLRTGLGELSAGANTLAEGTPKLAAGTEQLAEAAKTGLSLIPKWGKDQERSVIQTLAEPVKLLEKTEHEAKTFAYGFAPFFLGLALFVGSIIAWMLFTPLQARPLAQGLGSFRTVLASFMPTLAVGGIQGTILFLVIYFGLGLKPEYPIGTLAFMWLMSAMFLAMIQMLNALFGAAVGRVATLALLMVMLTSAGGIYPVQTTSPLFQWLHPFDPMTYTVTGLRQLIMGGIDYRFGVALAVIGALTLVFLAVSTWAARRNRQYNMDRLYPPIEV</sequence>
<feature type="transmembrane region" description="Helical" evidence="5">
    <location>
        <begin position="22"/>
        <end position="43"/>
    </location>
</feature>
<keyword evidence="3 5" id="KW-1133">Transmembrane helix</keyword>
<protein>
    <submittedName>
        <fullName evidence="7">YhgE/Pip domain-containing protein</fullName>
    </submittedName>
</protein>
<feature type="domain" description="ABC-2 type transporter transmembrane" evidence="6">
    <location>
        <begin position="434"/>
        <end position="628"/>
    </location>
</feature>
<dbReference type="InterPro" id="IPR051328">
    <property type="entry name" value="T7SS_ABC-Transporter"/>
</dbReference>
<name>A0A3L7ALB6_9MICO</name>
<dbReference type="Gene3D" id="3.40.1710.10">
    <property type="entry name" value="abc type-2 transporter like domain"/>
    <property type="match status" value="1"/>
</dbReference>
<evidence type="ECO:0000259" key="6">
    <source>
        <dbReference type="Pfam" id="PF12698"/>
    </source>
</evidence>
<feature type="transmembrane region" description="Helical" evidence="5">
    <location>
        <begin position="493"/>
        <end position="516"/>
    </location>
</feature>
<comment type="caution">
    <text evidence="7">The sequence shown here is derived from an EMBL/GenBank/DDBJ whole genome shotgun (WGS) entry which is preliminary data.</text>
</comment>
<proteinExistence type="predicted"/>
<dbReference type="GO" id="GO:0016020">
    <property type="term" value="C:membrane"/>
    <property type="evidence" value="ECO:0007669"/>
    <property type="project" value="UniProtKB-SubCell"/>
</dbReference>
<feature type="transmembrane region" description="Helical" evidence="5">
    <location>
        <begin position="609"/>
        <end position="631"/>
    </location>
</feature>
<dbReference type="PANTHER" id="PTHR43077:SF5">
    <property type="entry name" value="PHAGE INFECTION PROTEIN"/>
    <property type="match status" value="1"/>
</dbReference>
<dbReference type="Pfam" id="PF12698">
    <property type="entry name" value="ABC2_membrane_3"/>
    <property type="match status" value="2"/>
</dbReference>
<evidence type="ECO:0000313" key="7">
    <source>
        <dbReference type="EMBL" id="RLP80192.1"/>
    </source>
</evidence>
<dbReference type="RefSeq" id="WP_121689128.1">
    <property type="nucleotide sequence ID" value="NZ_RCUY01000013.1"/>
</dbReference>
<comment type="subcellular location">
    <subcellularLocation>
        <location evidence="1">Membrane</location>
        <topology evidence="1">Multi-pass membrane protein</topology>
    </subcellularLocation>
</comment>
<dbReference type="NCBIfam" id="TIGR03062">
    <property type="entry name" value="pip_yhgE_Cterm"/>
    <property type="match status" value="1"/>
</dbReference>
<feature type="transmembrane region" description="Helical" evidence="5">
    <location>
        <begin position="528"/>
        <end position="548"/>
    </location>
</feature>
<dbReference type="EMBL" id="RCUY01000013">
    <property type="protein sequence ID" value="RLP80192.1"/>
    <property type="molecule type" value="Genomic_DNA"/>
</dbReference>
<dbReference type="AlphaFoldDB" id="A0A3L7ALB6"/>
<keyword evidence="4 5" id="KW-0472">Membrane</keyword>
<reference evidence="7 8" key="1">
    <citation type="submission" date="2018-10" db="EMBL/GenBank/DDBJ databases">
        <authorList>
            <person name="Li J."/>
        </authorList>
    </citation>
    <scope>NUCLEOTIDE SEQUENCE [LARGE SCALE GENOMIC DNA]</scope>
    <source>
        <strain evidence="7 8">JCM 11654</strain>
    </source>
</reference>
<evidence type="ECO:0000256" key="3">
    <source>
        <dbReference type="ARBA" id="ARBA00022989"/>
    </source>
</evidence>
<evidence type="ECO:0000313" key="8">
    <source>
        <dbReference type="Proteomes" id="UP000269438"/>
    </source>
</evidence>